<feature type="chain" id="PRO_5045128507" evidence="18">
    <location>
        <begin position="37"/>
        <end position="746"/>
    </location>
</feature>
<dbReference type="InterPro" id="IPR012910">
    <property type="entry name" value="Plug_dom"/>
</dbReference>
<evidence type="ECO:0000256" key="17">
    <source>
        <dbReference type="RuleBase" id="RU003357"/>
    </source>
</evidence>
<dbReference type="InterPro" id="IPR010105">
    <property type="entry name" value="TonB_sidphr_rcpt"/>
</dbReference>
<evidence type="ECO:0000256" key="12">
    <source>
        <dbReference type="ARBA" id="ARBA00023170"/>
    </source>
</evidence>
<dbReference type="PROSITE" id="PS52016">
    <property type="entry name" value="TONB_DEPENDENT_REC_3"/>
    <property type="match status" value="1"/>
</dbReference>
<reference evidence="21 22" key="1">
    <citation type="submission" date="2020-04" db="EMBL/GenBank/DDBJ databases">
        <title>Genome sequencing of Rosenbergiella species.</title>
        <authorList>
            <person name="Alvarez-Perez S."/>
            <person name="Lievens B."/>
        </authorList>
    </citation>
    <scope>NUCLEOTIDE SEQUENCE [LARGE SCALE GENOMIC DNA]</scope>
    <source>
        <strain evidence="21 22">S61</strain>
    </source>
</reference>
<dbReference type="InterPro" id="IPR037066">
    <property type="entry name" value="Plug_dom_sf"/>
</dbReference>
<evidence type="ECO:0000256" key="9">
    <source>
        <dbReference type="ARBA" id="ARBA00023065"/>
    </source>
</evidence>
<evidence type="ECO:0000256" key="3">
    <source>
        <dbReference type="ARBA" id="ARBA00022448"/>
    </source>
</evidence>
<dbReference type="Gene3D" id="2.40.170.20">
    <property type="entry name" value="TonB-dependent receptor, beta-barrel domain"/>
    <property type="match status" value="1"/>
</dbReference>
<dbReference type="InterPro" id="IPR010917">
    <property type="entry name" value="TonB_rcpt_CS"/>
</dbReference>
<name>A0ABS5SV67_9GAMM</name>
<keyword evidence="6 14" id="KW-0812">Transmembrane</keyword>
<comment type="caution">
    <text evidence="21">The sequence shown here is derived from an EMBL/GenBank/DDBJ whole genome shotgun (WGS) entry which is preliminary data.</text>
</comment>
<feature type="short sequence motif" description="TonB C-terminal box" evidence="16">
    <location>
        <begin position="729"/>
        <end position="746"/>
    </location>
</feature>
<keyword evidence="9" id="KW-0406">Ion transport</keyword>
<evidence type="ECO:0000256" key="5">
    <source>
        <dbReference type="ARBA" id="ARBA00022496"/>
    </source>
</evidence>
<evidence type="ECO:0000256" key="1">
    <source>
        <dbReference type="ARBA" id="ARBA00004571"/>
    </source>
</evidence>
<comment type="subcellular location">
    <subcellularLocation>
        <location evidence="1 14">Cell outer membrane</location>
        <topology evidence="1 14">Multi-pass membrane protein</topology>
    </subcellularLocation>
</comment>
<dbReference type="PROSITE" id="PS01156">
    <property type="entry name" value="TONB_DEPENDENT_REC_2"/>
    <property type="match status" value="1"/>
</dbReference>
<evidence type="ECO:0000256" key="14">
    <source>
        <dbReference type="PROSITE-ProRule" id="PRU01360"/>
    </source>
</evidence>
<dbReference type="Pfam" id="PF00593">
    <property type="entry name" value="TonB_dep_Rec_b-barrel"/>
    <property type="match status" value="1"/>
</dbReference>
<dbReference type="PROSITE" id="PS00430">
    <property type="entry name" value="TONB_DEPENDENT_REC_1"/>
    <property type="match status" value="1"/>
</dbReference>
<evidence type="ECO:0000256" key="16">
    <source>
        <dbReference type="PROSITE-ProRule" id="PRU10144"/>
    </source>
</evidence>
<organism evidence="21 22">
    <name type="scientific">Rosenbergiella gaditana</name>
    <dbReference type="NCBI Taxonomy" id="2726987"/>
    <lineage>
        <taxon>Bacteria</taxon>
        <taxon>Pseudomonadati</taxon>
        <taxon>Pseudomonadota</taxon>
        <taxon>Gammaproteobacteria</taxon>
        <taxon>Enterobacterales</taxon>
        <taxon>Erwiniaceae</taxon>
        <taxon>Rosenbergiella</taxon>
    </lineage>
</organism>
<dbReference type="Pfam" id="PF07715">
    <property type="entry name" value="Plug"/>
    <property type="match status" value="1"/>
</dbReference>
<evidence type="ECO:0000256" key="7">
    <source>
        <dbReference type="ARBA" id="ARBA00022729"/>
    </source>
</evidence>
<dbReference type="Proteomes" id="UP000790096">
    <property type="component" value="Unassembled WGS sequence"/>
</dbReference>
<dbReference type="SUPFAM" id="SSF56935">
    <property type="entry name" value="Porins"/>
    <property type="match status" value="1"/>
</dbReference>
<evidence type="ECO:0000256" key="4">
    <source>
        <dbReference type="ARBA" id="ARBA00022452"/>
    </source>
</evidence>
<dbReference type="PANTHER" id="PTHR32552">
    <property type="entry name" value="FERRICHROME IRON RECEPTOR-RELATED"/>
    <property type="match status" value="1"/>
</dbReference>
<gene>
    <name evidence="21" type="ORF">HH682_01500</name>
</gene>
<keyword evidence="3 14" id="KW-0813">Transport</keyword>
<keyword evidence="7 18" id="KW-0732">Signal</keyword>
<accession>A0ABS5SV67</accession>
<dbReference type="NCBIfam" id="TIGR01783">
    <property type="entry name" value="TonB-siderophor"/>
    <property type="match status" value="1"/>
</dbReference>
<evidence type="ECO:0000259" key="20">
    <source>
        <dbReference type="Pfam" id="PF07715"/>
    </source>
</evidence>
<evidence type="ECO:0000259" key="19">
    <source>
        <dbReference type="Pfam" id="PF00593"/>
    </source>
</evidence>
<dbReference type="InterPro" id="IPR010916">
    <property type="entry name" value="TonB_box_CS"/>
</dbReference>
<keyword evidence="12 21" id="KW-0675">Receptor</keyword>
<feature type="short sequence motif" description="TonB box" evidence="15">
    <location>
        <begin position="42"/>
        <end position="48"/>
    </location>
</feature>
<keyword evidence="22" id="KW-1185">Reference proteome</keyword>
<proteinExistence type="inferred from homology"/>
<feature type="domain" description="TonB-dependent receptor-like beta-barrel" evidence="19">
    <location>
        <begin position="300"/>
        <end position="714"/>
    </location>
</feature>
<sequence>MIIVLFMPSMGQSHRKKLLAHAISLSLFPFANIASAATSPETLVVTAKPATTDNANGQHLIPAFLEGNIANGGRLGALGEQKALDVPFNVIGYTSKLIEHQQARNLADVMKNDASVQNVKGYGNFSQGFRIRGFDLAADDIALGGLYGILPRQILPLEAVERVEVIKGSSAFLNGVPAAGSGVGGNVNIEPKRADSVPTQRVSVDYTGRGQTGVSTDIGRRFGDNDQFGVRANVVHREGETEIHKERDRTTGAFLGLDYHGDKLESSLDMGYVKSTIHHGRVGISLDTLNNVITLPSVPSVPSNRTNYSSAWNYADLESRYVMIKNDYLLNDQWVLYSAIGSSHNNEWSASGAPLVSDMSGRSTVTRLTTHFKSDTTSGMAGLRGKVDTGPVSHQLNMNYSGIYNRSASAYTMSTAQDFGSIYHPTPQASPSTAFTGGNLANPHIRNKNINNGVAFSDTLGFWQDRVQVTAGARYQHIDVKNYSYEGVEDNNAALKAHRWSPVYGVVFKATDWLSLYANHIEGLQASGTAPTTTLNSGYIVGLGRTRQNEVGIKVEKGRYGGNIALFDMRRQVGLTGSDNVYRLAGEQCNQGVEVNVFGEPVLGWRINAGSTWLRPKMSNANGYENNRWASYEGKDAVGVPRNQWTLGTEWDIPQVEGLMAQANLLHTSRQYVNSLNTLRLPSWTRLDVGVQYQMPIHSAMVSAITWRAGVENVTNEKYWETVGTNNGYLTQGDPRNYKLSMSLDF</sequence>
<evidence type="ECO:0000256" key="8">
    <source>
        <dbReference type="ARBA" id="ARBA00023004"/>
    </source>
</evidence>
<evidence type="ECO:0000256" key="10">
    <source>
        <dbReference type="ARBA" id="ARBA00023077"/>
    </source>
</evidence>
<dbReference type="InterPro" id="IPR039426">
    <property type="entry name" value="TonB-dep_rcpt-like"/>
</dbReference>
<evidence type="ECO:0000256" key="6">
    <source>
        <dbReference type="ARBA" id="ARBA00022692"/>
    </source>
</evidence>
<evidence type="ECO:0000256" key="13">
    <source>
        <dbReference type="ARBA" id="ARBA00023237"/>
    </source>
</evidence>
<evidence type="ECO:0000256" key="11">
    <source>
        <dbReference type="ARBA" id="ARBA00023136"/>
    </source>
</evidence>
<evidence type="ECO:0000313" key="21">
    <source>
        <dbReference type="EMBL" id="MBT0723135.1"/>
    </source>
</evidence>
<dbReference type="RefSeq" id="WP_214235580.1">
    <property type="nucleotide sequence ID" value="NZ_JABBFR010000002.1"/>
</dbReference>
<dbReference type="InterPro" id="IPR000531">
    <property type="entry name" value="Beta-barrel_TonB"/>
</dbReference>
<dbReference type="InterPro" id="IPR036942">
    <property type="entry name" value="Beta-barrel_TonB_sf"/>
</dbReference>
<evidence type="ECO:0000256" key="2">
    <source>
        <dbReference type="ARBA" id="ARBA00009810"/>
    </source>
</evidence>
<feature type="signal peptide" evidence="18">
    <location>
        <begin position="1"/>
        <end position="36"/>
    </location>
</feature>
<evidence type="ECO:0000313" key="22">
    <source>
        <dbReference type="Proteomes" id="UP000790096"/>
    </source>
</evidence>
<protein>
    <submittedName>
        <fullName evidence="21">TonB-dependent siderophore receptor</fullName>
    </submittedName>
</protein>
<comment type="similarity">
    <text evidence="2 14 17">Belongs to the TonB-dependent receptor family.</text>
</comment>
<keyword evidence="8" id="KW-0408">Iron</keyword>
<dbReference type="PANTHER" id="PTHR32552:SF82">
    <property type="entry name" value="FCUA PROTEIN"/>
    <property type="match status" value="1"/>
</dbReference>
<dbReference type="EMBL" id="JABBFR010000002">
    <property type="protein sequence ID" value="MBT0723135.1"/>
    <property type="molecule type" value="Genomic_DNA"/>
</dbReference>
<feature type="domain" description="TonB-dependent receptor plug" evidence="20">
    <location>
        <begin position="84"/>
        <end position="180"/>
    </location>
</feature>
<dbReference type="Gene3D" id="2.170.130.10">
    <property type="entry name" value="TonB-dependent receptor, plug domain"/>
    <property type="match status" value="1"/>
</dbReference>
<evidence type="ECO:0000256" key="15">
    <source>
        <dbReference type="PROSITE-ProRule" id="PRU10143"/>
    </source>
</evidence>
<dbReference type="CDD" id="cd01347">
    <property type="entry name" value="ligand_gated_channel"/>
    <property type="match status" value="1"/>
</dbReference>
<keyword evidence="11 14" id="KW-0472">Membrane</keyword>
<keyword evidence="5" id="KW-0410">Iron transport</keyword>
<keyword evidence="4 14" id="KW-1134">Transmembrane beta strand</keyword>
<keyword evidence="13 14" id="KW-0998">Cell outer membrane</keyword>
<keyword evidence="10 15" id="KW-0798">TonB box</keyword>
<evidence type="ECO:0000256" key="18">
    <source>
        <dbReference type="SAM" id="SignalP"/>
    </source>
</evidence>